<dbReference type="Pfam" id="PF13527">
    <property type="entry name" value="Acetyltransf_9"/>
    <property type="match status" value="1"/>
</dbReference>
<evidence type="ECO:0000313" key="2">
    <source>
        <dbReference type="EMBL" id="CEP01422.1"/>
    </source>
</evidence>
<dbReference type="CDD" id="cd04301">
    <property type="entry name" value="NAT_SF"/>
    <property type="match status" value="1"/>
</dbReference>
<keyword evidence="3" id="KW-0496">Mitochondrion</keyword>
<reference evidence="2 4" key="1">
    <citation type="submission" date="2015-02" db="EMBL/GenBank/DDBJ databases">
        <authorList>
            <person name="Chooi Y.-H."/>
        </authorList>
    </citation>
    <scope>NUCLEOTIDE SEQUENCE [LARGE SCALE GENOMIC DNA]</scope>
    <source>
        <strain evidence="2">E3</strain>
    </source>
</reference>
<dbReference type="Gene3D" id="3.40.630.30">
    <property type="match status" value="1"/>
</dbReference>
<accession>A0A0G4J1M9</accession>
<dbReference type="InterPro" id="IPR000182">
    <property type="entry name" value="GNAT_dom"/>
</dbReference>
<evidence type="ECO:0000259" key="1">
    <source>
        <dbReference type="PROSITE" id="PS51186"/>
    </source>
</evidence>
<name>A0A0G4J1M9_PLABS</name>
<dbReference type="PROSITE" id="PS51186">
    <property type="entry name" value="GNAT"/>
    <property type="match status" value="1"/>
</dbReference>
<reference evidence="3 5" key="2">
    <citation type="submission" date="2018-03" db="EMBL/GenBank/DDBJ databases">
        <authorList>
            <person name="Fogelqvist J."/>
        </authorList>
    </citation>
    <scope>NUCLEOTIDE SEQUENCE [LARGE SCALE GENOMIC DNA]</scope>
</reference>
<dbReference type="Proteomes" id="UP000039324">
    <property type="component" value="Unassembled WGS sequence"/>
</dbReference>
<dbReference type="PANTHER" id="PTHR37817:SF1">
    <property type="entry name" value="N-ACETYLTRANSFERASE EIS"/>
    <property type="match status" value="1"/>
</dbReference>
<dbReference type="OMA" id="RHYFNDP"/>
<feature type="domain" description="N-acetyltransferase" evidence="1">
    <location>
        <begin position="8"/>
        <end position="160"/>
    </location>
</feature>
<dbReference type="Proteomes" id="UP000290189">
    <property type="component" value="Unassembled WGS sequence"/>
</dbReference>
<dbReference type="InterPro" id="IPR051554">
    <property type="entry name" value="Acetyltransferase_Eis"/>
</dbReference>
<sequence length="330" mass="36124">MASPPTAGDVRSLTRDDLGGWVDLCVDVFGGKQPRSYFESHVNDDPFLSALSPSDILVIDVDGQIASSLRLVPRQVYINGGTIVHTVGLAEVATRAQYRSRGLSSRLISHALSIVEKQTPPISVVALHTRSAAGHYRRFGWQAYPADFLAVDIRPVLPAPDVHCKALDLRRPDVCNDVLDIYSGYSSRFDGTTVRNLSYMMRWVARRHERRGDIVAAGLYDASSKMIAYAFAARPRDANGLVELDEIGLRDPHDRNALATLLTYVVEGKSDLKVKLPYPIAIDIGVVDADGSGRGDPGLADAGVMYRIADTAAFSRPLTRHHVVWPTDAY</sequence>
<dbReference type="InterPro" id="IPR016181">
    <property type="entry name" value="Acyl_CoA_acyltransferase"/>
</dbReference>
<protein>
    <recommendedName>
        <fullName evidence="1">N-acetyltransferase domain-containing protein</fullName>
    </recommendedName>
</protein>
<evidence type="ECO:0000313" key="3">
    <source>
        <dbReference type="EMBL" id="SPR01436.1"/>
    </source>
</evidence>
<evidence type="ECO:0000313" key="5">
    <source>
        <dbReference type="Proteomes" id="UP000290189"/>
    </source>
</evidence>
<keyword evidence="4" id="KW-1185">Reference proteome</keyword>
<organism evidence="2 4">
    <name type="scientific">Plasmodiophora brassicae</name>
    <name type="common">Clubroot disease agent</name>
    <dbReference type="NCBI Taxonomy" id="37360"/>
    <lineage>
        <taxon>Eukaryota</taxon>
        <taxon>Sar</taxon>
        <taxon>Rhizaria</taxon>
        <taxon>Endomyxa</taxon>
        <taxon>Phytomyxea</taxon>
        <taxon>Plasmodiophorida</taxon>
        <taxon>Plasmodiophoridae</taxon>
        <taxon>Plasmodiophora</taxon>
    </lineage>
</organism>
<dbReference type="OrthoDB" id="79507at2759"/>
<gene>
    <name evidence="2" type="ORF">PBRA_002028</name>
    <name evidence="3" type="ORF">PLBR_LOCUS8651</name>
</gene>
<dbReference type="SUPFAM" id="SSF55729">
    <property type="entry name" value="Acyl-CoA N-acyltransferases (Nat)"/>
    <property type="match status" value="1"/>
</dbReference>
<dbReference type="GO" id="GO:0030649">
    <property type="term" value="P:aminoglycoside antibiotic catabolic process"/>
    <property type="evidence" value="ECO:0007669"/>
    <property type="project" value="TreeGrafter"/>
</dbReference>
<dbReference type="PANTHER" id="PTHR37817">
    <property type="entry name" value="N-ACETYLTRANSFERASE EIS"/>
    <property type="match status" value="1"/>
</dbReference>
<dbReference type="EMBL" id="OVEO01000017">
    <property type="protein sequence ID" value="SPR01436.1"/>
    <property type="molecule type" value="Genomic_DNA"/>
</dbReference>
<dbReference type="AlphaFoldDB" id="A0A0G4J1M9"/>
<evidence type="ECO:0000313" key="4">
    <source>
        <dbReference type="Proteomes" id="UP000039324"/>
    </source>
</evidence>
<proteinExistence type="predicted"/>
<geneLocation type="mitochondrion" evidence="3"/>
<dbReference type="EMBL" id="CDSF01000112">
    <property type="protein sequence ID" value="CEP01422.1"/>
    <property type="molecule type" value="Genomic_DNA"/>
</dbReference>
<dbReference type="GO" id="GO:0034069">
    <property type="term" value="F:aminoglycoside N-acetyltransferase activity"/>
    <property type="evidence" value="ECO:0007669"/>
    <property type="project" value="TreeGrafter"/>
</dbReference>